<dbReference type="PROSITE" id="PS51318">
    <property type="entry name" value="TAT"/>
    <property type="match status" value="1"/>
</dbReference>
<keyword evidence="2" id="KW-0732">Signal</keyword>
<name>A0A8H9KSW3_9MICO</name>
<dbReference type="InterPro" id="IPR006311">
    <property type="entry name" value="TAT_signal"/>
</dbReference>
<evidence type="ECO:0000313" key="4">
    <source>
        <dbReference type="Proteomes" id="UP000628079"/>
    </source>
</evidence>
<evidence type="ECO:0000256" key="1">
    <source>
        <dbReference type="SAM" id="MobiDB-lite"/>
    </source>
</evidence>
<dbReference type="RefSeq" id="WP_035950159.1">
    <property type="nucleotide sequence ID" value="NZ_BMEA01000001.1"/>
</dbReference>
<evidence type="ECO:0000313" key="3">
    <source>
        <dbReference type="EMBL" id="GGB69799.1"/>
    </source>
</evidence>
<sequence>MSDKTNPAFDRRAAIRVGAIGAAATAAVAAASSAEAAAGQAVLQGRVNYPGATDTSIIAPTAGIAFTVKNTGAGAAGYFFASNGNGFAGGTSAANKFGLSTANTSTVAGTGAAMGAVGVNNSGVLANTKNMDRFAVEAVNLSSVGANGEGGGLYAEGGEAPAVVGISNLGVPAAIMIGDEFYVEGHELVISLSGNLYYGTTSITGPEVNVQQTVTLNGSGSATVALVGPGLEDLEFSNAAPVVSPNSGPMPNLWVRVDGDNLVISGGTAGGTVSYRISGYRTDWGLGGQATKGARSRAALDSARSAAKAAKERSGR</sequence>
<reference evidence="3" key="2">
    <citation type="submission" date="2020-09" db="EMBL/GenBank/DDBJ databases">
        <authorList>
            <person name="Sun Q."/>
            <person name="Zhou Y."/>
        </authorList>
    </citation>
    <scope>NUCLEOTIDE SEQUENCE</scope>
    <source>
        <strain evidence="3">CGMCC 1.10749</strain>
    </source>
</reference>
<dbReference type="Proteomes" id="UP000628079">
    <property type="component" value="Unassembled WGS sequence"/>
</dbReference>
<feature type="compositionally biased region" description="Low complexity" evidence="1">
    <location>
        <begin position="296"/>
        <end position="308"/>
    </location>
</feature>
<reference evidence="3" key="1">
    <citation type="journal article" date="2014" name="Int. J. Syst. Evol. Microbiol.">
        <title>Complete genome sequence of Corynebacterium casei LMG S-19264T (=DSM 44701T), isolated from a smear-ripened cheese.</title>
        <authorList>
            <consortium name="US DOE Joint Genome Institute (JGI-PGF)"/>
            <person name="Walter F."/>
            <person name="Albersmeier A."/>
            <person name="Kalinowski J."/>
            <person name="Ruckert C."/>
        </authorList>
    </citation>
    <scope>NUCLEOTIDE SEQUENCE</scope>
    <source>
        <strain evidence="3">CGMCC 1.10749</strain>
    </source>
</reference>
<feature type="region of interest" description="Disordered" evidence="1">
    <location>
        <begin position="295"/>
        <end position="316"/>
    </location>
</feature>
<evidence type="ECO:0000256" key="2">
    <source>
        <dbReference type="SAM" id="SignalP"/>
    </source>
</evidence>
<dbReference type="EMBL" id="BMEA01000001">
    <property type="protein sequence ID" value="GGB69799.1"/>
    <property type="molecule type" value="Genomic_DNA"/>
</dbReference>
<accession>A0A8H9KSW3</accession>
<proteinExistence type="predicted"/>
<gene>
    <name evidence="3" type="ORF">GCM10011314_06370</name>
</gene>
<dbReference type="AlphaFoldDB" id="A0A8H9KSW3"/>
<feature type="signal peptide" evidence="2">
    <location>
        <begin position="1"/>
        <end position="36"/>
    </location>
</feature>
<feature type="chain" id="PRO_5034138389" evidence="2">
    <location>
        <begin position="37"/>
        <end position="316"/>
    </location>
</feature>
<comment type="caution">
    <text evidence="3">The sequence shown here is derived from an EMBL/GenBank/DDBJ whole genome shotgun (WGS) entry which is preliminary data.</text>
</comment>
<protein>
    <submittedName>
        <fullName evidence="3">Uncharacterized protein</fullName>
    </submittedName>
</protein>
<organism evidence="3 4">
    <name type="scientific">Knoellia flava</name>
    <dbReference type="NCBI Taxonomy" id="913969"/>
    <lineage>
        <taxon>Bacteria</taxon>
        <taxon>Bacillati</taxon>
        <taxon>Actinomycetota</taxon>
        <taxon>Actinomycetes</taxon>
        <taxon>Micrococcales</taxon>
        <taxon>Intrasporangiaceae</taxon>
        <taxon>Knoellia</taxon>
    </lineage>
</organism>